<feature type="non-terminal residue" evidence="2">
    <location>
        <position position="1"/>
    </location>
</feature>
<accession>A0A6J4QRL4</accession>
<feature type="region of interest" description="Disordered" evidence="1">
    <location>
        <begin position="15"/>
        <end position="84"/>
    </location>
</feature>
<feature type="compositionally biased region" description="Basic residues" evidence="1">
    <location>
        <begin position="60"/>
        <end position="74"/>
    </location>
</feature>
<proteinExistence type="predicted"/>
<dbReference type="EMBL" id="CADCVC010000217">
    <property type="protein sequence ID" value="CAA9452507.1"/>
    <property type="molecule type" value="Genomic_DNA"/>
</dbReference>
<feature type="non-terminal residue" evidence="2">
    <location>
        <position position="97"/>
    </location>
</feature>
<protein>
    <submittedName>
        <fullName evidence="2">Uncharacterized protein</fullName>
    </submittedName>
</protein>
<sequence>VRDLIFQEPRLLAGQLPGRRASGVEEPAAGSGGLSLPVRGRPLRGEGEGGWAGSSEPGRFGRRLGGKRRRHARGGPRGVEVADTESEATYQELFRSL</sequence>
<name>A0A6J4QRL4_9ACTN</name>
<reference evidence="2" key="1">
    <citation type="submission" date="2020-02" db="EMBL/GenBank/DDBJ databases">
        <authorList>
            <person name="Meier V. D."/>
        </authorList>
    </citation>
    <scope>NUCLEOTIDE SEQUENCE</scope>
    <source>
        <strain evidence="2">AVDCRST_MAG80</strain>
    </source>
</reference>
<gene>
    <name evidence="2" type="ORF">AVDCRST_MAG80-2447</name>
</gene>
<evidence type="ECO:0000256" key="1">
    <source>
        <dbReference type="SAM" id="MobiDB-lite"/>
    </source>
</evidence>
<organism evidence="2">
    <name type="scientific">uncultured Rubrobacteraceae bacterium</name>
    <dbReference type="NCBI Taxonomy" id="349277"/>
    <lineage>
        <taxon>Bacteria</taxon>
        <taxon>Bacillati</taxon>
        <taxon>Actinomycetota</taxon>
        <taxon>Rubrobacteria</taxon>
        <taxon>Rubrobacterales</taxon>
        <taxon>Rubrobacteraceae</taxon>
        <taxon>environmental samples</taxon>
    </lineage>
</organism>
<dbReference type="AlphaFoldDB" id="A0A6J4QRL4"/>
<evidence type="ECO:0000313" key="2">
    <source>
        <dbReference type="EMBL" id="CAA9452507.1"/>
    </source>
</evidence>